<organism evidence="2 3">
    <name type="scientific">Paramecium sonneborni</name>
    <dbReference type="NCBI Taxonomy" id="65129"/>
    <lineage>
        <taxon>Eukaryota</taxon>
        <taxon>Sar</taxon>
        <taxon>Alveolata</taxon>
        <taxon>Ciliophora</taxon>
        <taxon>Intramacronucleata</taxon>
        <taxon>Oligohymenophorea</taxon>
        <taxon>Peniculida</taxon>
        <taxon>Parameciidae</taxon>
        <taxon>Paramecium</taxon>
    </lineage>
</organism>
<dbReference type="InterPro" id="IPR015925">
    <property type="entry name" value="Ryanodine_IP3_receptor"/>
</dbReference>
<keyword evidence="1" id="KW-1133">Transmembrane helix</keyword>
<gene>
    <name evidence="2" type="ORF">PSON_ATCC_30995.1.T0330023</name>
</gene>
<evidence type="ECO:0000256" key="1">
    <source>
        <dbReference type="SAM" id="Phobius"/>
    </source>
</evidence>
<dbReference type="EMBL" id="CAJJDN010000033">
    <property type="protein sequence ID" value="CAD8075036.1"/>
    <property type="molecule type" value="Genomic_DNA"/>
</dbReference>
<accession>A0A8S1MEH4</accession>
<dbReference type="PANTHER" id="PTHR13715:SF99">
    <property type="entry name" value="INOSITOL 1,4,5-TRISPHOSPHATE RECEPTOR-LIKE PROTEIN A"/>
    <property type="match status" value="1"/>
</dbReference>
<dbReference type="PANTHER" id="PTHR13715">
    <property type="entry name" value="RYANODINE RECEPTOR AND IP3 RECEPTOR"/>
    <property type="match status" value="1"/>
</dbReference>
<keyword evidence="3" id="KW-1185">Reference proteome</keyword>
<evidence type="ECO:0000313" key="2">
    <source>
        <dbReference type="EMBL" id="CAD8075036.1"/>
    </source>
</evidence>
<feature type="transmembrane region" description="Helical" evidence="1">
    <location>
        <begin position="111"/>
        <end position="128"/>
    </location>
</feature>
<protein>
    <submittedName>
        <fullName evidence="2">Uncharacterized protein</fullName>
    </submittedName>
</protein>
<sequence length="188" mass="22834">MLNELNKGKQDDPEFLILQMKRKQKNKRRYQKKHLRFQSKNSSFQTSKRKSNRIKIIILINSGSFFSKIKVKIQWKRVQNQYRHEEEMNRFYKQYKIVGFFANYIQLWKDLAFYLTLIINIMIIASFAHQSDPSRPEEEVNSEALGEYNLRFNKCIRICYDDFFIISCIICFSNIYPITQSFDQRFCF</sequence>
<name>A0A8S1MEH4_9CILI</name>
<keyword evidence="1" id="KW-0472">Membrane</keyword>
<keyword evidence="1" id="KW-0812">Transmembrane</keyword>
<reference evidence="2" key="1">
    <citation type="submission" date="2021-01" db="EMBL/GenBank/DDBJ databases">
        <authorList>
            <consortium name="Genoscope - CEA"/>
            <person name="William W."/>
        </authorList>
    </citation>
    <scope>NUCLEOTIDE SEQUENCE</scope>
</reference>
<evidence type="ECO:0000313" key="3">
    <source>
        <dbReference type="Proteomes" id="UP000692954"/>
    </source>
</evidence>
<dbReference type="Proteomes" id="UP000692954">
    <property type="component" value="Unassembled WGS sequence"/>
</dbReference>
<dbReference type="GO" id="GO:0006816">
    <property type="term" value="P:calcium ion transport"/>
    <property type="evidence" value="ECO:0007669"/>
    <property type="project" value="InterPro"/>
</dbReference>
<proteinExistence type="predicted"/>
<dbReference type="AlphaFoldDB" id="A0A8S1MEH4"/>
<comment type="caution">
    <text evidence="2">The sequence shown here is derived from an EMBL/GenBank/DDBJ whole genome shotgun (WGS) entry which is preliminary data.</text>
</comment>